<organism evidence="1 2">
    <name type="scientific">Methyloversatilis universalis (strain ATCC BAA-1314 / DSM 25237 / JCM 13912 / CCUG 52030 / FAM5)</name>
    <dbReference type="NCBI Taxonomy" id="1000565"/>
    <lineage>
        <taxon>Bacteria</taxon>
        <taxon>Pseudomonadati</taxon>
        <taxon>Pseudomonadota</taxon>
        <taxon>Betaproteobacteria</taxon>
        <taxon>Nitrosomonadales</taxon>
        <taxon>Sterolibacteriaceae</taxon>
        <taxon>Methyloversatilis</taxon>
    </lineage>
</organism>
<reference evidence="1 2" key="1">
    <citation type="journal article" date="2011" name="J. Bacteriol.">
        <title>Genome sequence of Methyloversatilis universalis FAM5T, a methylotrophic representative of the order Rhodocyclales.</title>
        <authorList>
            <person name="Kittichotirat W."/>
            <person name="Good N.M."/>
            <person name="Hall R."/>
            <person name="Bringel F."/>
            <person name="Lajus A."/>
            <person name="Medigue C."/>
            <person name="Smalley N.E."/>
            <person name="Beck D."/>
            <person name="Bumgarner R."/>
            <person name="Vuilleumier S."/>
            <person name="Kalyuzhnaya M.G."/>
        </authorList>
    </citation>
    <scope>NUCLEOTIDE SEQUENCE [LARGE SCALE GENOMIC DNA]</scope>
    <source>
        <strain evidence="2">ATCC BAA-1314 / JCM 13912 / FAM5</strain>
    </source>
</reference>
<evidence type="ECO:0000313" key="1">
    <source>
        <dbReference type="EMBL" id="EGK71881.1"/>
    </source>
</evidence>
<evidence type="ECO:0000313" key="2">
    <source>
        <dbReference type="Proteomes" id="UP000005019"/>
    </source>
</evidence>
<dbReference type="STRING" id="1000565.METUNv1_01658"/>
<proteinExistence type="predicted"/>
<keyword evidence="2" id="KW-1185">Reference proteome</keyword>
<accession>F5RC18</accession>
<name>F5RC18_METUF</name>
<comment type="caution">
    <text evidence="1">The sequence shown here is derived from an EMBL/GenBank/DDBJ whole genome shotgun (WGS) entry which is preliminary data.</text>
</comment>
<gene>
    <name evidence="1" type="ORF">METUNv1_01658</name>
</gene>
<sequence length="78" mass="7996">MPPAGAVMVCSGRVVGTSGAIAPDALCRYGASDWPDAHEAGAPAGVSPAVRRLRRALLRHASCGAVALAAFPIFHFRL</sequence>
<protein>
    <submittedName>
        <fullName evidence="1">Uncharacterized protein</fullName>
    </submittedName>
</protein>
<dbReference type="AlphaFoldDB" id="F5RC18"/>
<dbReference type="Proteomes" id="UP000005019">
    <property type="component" value="Unassembled WGS sequence"/>
</dbReference>
<dbReference type="EMBL" id="AFHG01000044">
    <property type="protein sequence ID" value="EGK71881.1"/>
    <property type="molecule type" value="Genomic_DNA"/>
</dbReference>